<dbReference type="eggNOG" id="ENOG502S8TM">
    <property type="taxonomic scope" value="Eukaryota"/>
</dbReference>
<evidence type="ECO:0000313" key="2">
    <source>
        <dbReference type="EMBL" id="EMR72414.1"/>
    </source>
</evidence>
<dbReference type="InterPro" id="IPR010730">
    <property type="entry name" value="HET"/>
</dbReference>
<dbReference type="PANTHER" id="PTHR33112:SF16">
    <property type="entry name" value="HETEROKARYON INCOMPATIBILITY DOMAIN-CONTAINING PROTEIN"/>
    <property type="match status" value="1"/>
</dbReference>
<dbReference type="OMA" id="YIEAMIS"/>
<dbReference type="Pfam" id="PF06985">
    <property type="entry name" value="HET"/>
    <property type="match status" value="1"/>
</dbReference>
<dbReference type="KEGG" id="ela:UCREL1_522"/>
<dbReference type="HOGENOM" id="CLU_002639_3_0_1"/>
<dbReference type="AlphaFoldDB" id="M7T0H9"/>
<dbReference type="PANTHER" id="PTHR33112">
    <property type="entry name" value="DOMAIN PROTEIN, PUTATIVE-RELATED"/>
    <property type="match status" value="1"/>
</dbReference>
<gene>
    <name evidence="2" type="ORF">UCREL1_522</name>
</gene>
<reference evidence="3" key="1">
    <citation type="journal article" date="2013" name="Genome Announc.">
        <title>Draft genome sequence of the grapevine dieback fungus Eutypa lata UCR-EL1.</title>
        <authorList>
            <person name="Blanco-Ulate B."/>
            <person name="Rolshausen P.E."/>
            <person name="Cantu D."/>
        </authorList>
    </citation>
    <scope>NUCLEOTIDE SEQUENCE [LARGE SCALE GENOMIC DNA]</scope>
    <source>
        <strain evidence="3">UCR-EL1</strain>
    </source>
</reference>
<dbReference type="STRING" id="1287681.M7T0H9"/>
<proteinExistence type="predicted"/>
<dbReference type="EMBL" id="KB705457">
    <property type="protein sequence ID" value="EMR72414.1"/>
    <property type="molecule type" value="Genomic_DNA"/>
</dbReference>
<accession>M7T0H9</accession>
<keyword evidence="3" id="KW-1185">Reference proteome</keyword>
<name>M7T0H9_EUTLA</name>
<dbReference type="OrthoDB" id="2958217at2759"/>
<protein>
    <submittedName>
        <fullName evidence="2">Putative heterokaryon incompatibility protein</fullName>
    </submittedName>
</protein>
<evidence type="ECO:0000313" key="3">
    <source>
        <dbReference type="Proteomes" id="UP000012174"/>
    </source>
</evidence>
<sequence>MLCDICKQGLEGIWDPTKSKRLGNVAELFDSDSDSSRDAELARRMPNIRFVKEDIETGPKLEPELYVFGHHASYESFKQSMDRGCVMCNRFRPTKKDEERNPKFKELGYFSVFTRFHLIEGKSVNSDKRYATLSHHQGPQPTPGLSADTEKSLKQGQLVETLPKTFRDAFEVIERMGIRYLWIDSLCIYEDLPEDRHAEISVMNEVYRNGFLNIAALGAGDDDAGCFFDRDPREVAATILDVQVSADGKREPHIFEFENHWAWRLTLQGEPLLSRAWFLQERLLAPRTLMFGRKQVFWECREAVACELHPNWATSNDRMSPSGTRPWSQSHFKMLINSGFRRSSDDPRRRLLLEWCGIVENYANLDLSQPGDKLVALSAIAKETQAKWAQLGAPSEYLAGIWKHSLPETLIWNLRDSGRRPSSYRAPSWSWASVDGRANIQTTWEGGPAVWFASVIDAGVVSVGEDDTAEVQSGFVSLRGPLPFAEVSTVDRGFGVQPGIRQEDWYIKSLRGSQDNEQGVISLEDFSKNDEHTVTMAWGVGFDTVEDITKQFFCLPIRAQPWGEVWDVAGLALARQDDASDVYRRIGTVYFYVRDEKSVRELFGRFPETTIEIR</sequence>
<dbReference type="Proteomes" id="UP000012174">
    <property type="component" value="Unassembled WGS sequence"/>
</dbReference>
<evidence type="ECO:0000259" key="1">
    <source>
        <dbReference type="Pfam" id="PF06985"/>
    </source>
</evidence>
<organism evidence="2 3">
    <name type="scientific">Eutypa lata (strain UCR-EL1)</name>
    <name type="common">Grapevine dieback disease fungus</name>
    <name type="synonym">Eutypa armeniacae</name>
    <dbReference type="NCBI Taxonomy" id="1287681"/>
    <lineage>
        <taxon>Eukaryota</taxon>
        <taxon>Fungi</taxon>
        <taxon>Dikarya</taxon>
        <taxon>Ascomycota</taxon>
        <taxon>Pezizomycotina</taxon>
        <taxon>Sordariomycetes</taxon>
        <taxon>Xylariomycetidae</taxon>
        <taxon>Xylariales</taxon>
        <taxon>Diatrypaceae</taxon>
        <taxon>Eutypa</taxon>
    </lineage>
</organism>
<feature type="domain" description="Heterokaryon incompatibility" evidence="1">
    <location>
        <begin position="130"/>
        <end position="281"/>
    </location>
</feature>